<sequence>MAKIKTTGAEIKKFWSCDDQQFWPDDSYVEDLVWTVNGQDALNVEVDKLEDNDVVVLEGYIFRANLEAGEKSIASVMKKWRQLQTHSTFAVEIPNDQKEALEAFLKTIKGKVI</sequence>
<gene>
    <name evidence="1" type="ORF">PLA107_032160</name>
</gene>
<dbReference type="Proteomes" id="UP000006426">
    <property type="component" value="Plasmid pmppla107"/>
</dbReference>
<dbReference type="EMBL" id="CP031226">
    <property type="protein sequence ID" value="AXH59881.1"/>
    <property type="molecule type" value="Genomic_DNA"/>
</dbReference>
<protein>
    <submittedName>
        <fullName evidence="1">Uncharacterized protein</fullName>
    </submittedName>
</protein>
<dbReference type="RefSeq" id="WP_005741817.1">
    <property type="nucleotide sequence ID" value="NZ_CP031226.1"/>
</dbReference>
<dbReference type="GeneID" id="39474489"/>
<evidence type="ECO:0000313" key="2">
    <source>
        <dbReference type="Proteomes" id="UP000006426"/>
    </source>
</evidence>
<evidence type="ECO:0000313" key="1">
    <source>
        <dbReference type="EMBL" id="AXH59881.1"/>
    </source>
</evidence>
<dbReference type="AlphaFoldDB" id="A0AAD0PW85"/>
<accession>A0AAD0PW85</accession>
<name>A0AAD0PW85_PSEAV</name>
<keyword evidence="1" id="KW-0614">Plasmid</keyword>
<organism evidence="1 2">
    <name type="scientific">Pseudomonas amygdali pv. lachrymans str. M301315</name>
    <dbReference type="NCBI Taxonomy" id="629260"/>
    <lineage>
        <taxon>Bacteria</taxon>
        <taxon>Pseudomonadati</taxon>
        <taxon>Pseudomonadota</taxon>
        <taxon>Gammaproteobacteria</taxon>
        <taxon>Pseudomonadales</taxon>
        <taxon>Pseudomonadaceae</taxon>
        <taxon>Pseudomonas</taxon>
        <taxon>Pseudomonas amygdali</taxon>
    </lineage>
</organism>
<geneLocation type="plasmid" evidence="2">
    <name>pmppla107</name>
</geneLocation>
<reference evidence="1 2" key="1">
    <citation type="journal article" date="2011" name="PLoS Pathog.">
        <title>Dynamic evolution of pathogenicity revealed by sequencing and comparative genomics of 19 Pseudomonas syringae isolates.</title>
        <authorList>
            <person name="Baltrus D.A."/>
            <person name="Nishimura M.T."/>
            <person name="Romanchuk A."/>
            <person name="Chang J.H."/>
            <person name="Mukhtar M.S."/>
            <person name="Cherkis K."/>
            <person name="Roach J."/>
            <person name="Grant S.R."/>
            <person name="Jones C.D."/>
            <person name="Dangl J.L."/>
        </authorList>
    </citation>
    <scope>NUCLEOTIDE SEQUENCE [LARGE SCALE GENOMIC DNA]</scope>
    <source>
        <strain evidence="1 2">M301315</strain>
    </source>
</reference>
<proteinExistence type="predicted"/>